<keyword evidence="2 5" id="KW-0812">Transmembrane</keyword>
<feature type="transmembrane region" description="Helical" evidence="5">
    <location>
        <begin position="197"/>
        <end position="215"/>
    </location>
</feature>
<proteinExistence type="predicted"/>
<evidence type="ECO:0000313" key="7">
    <source>
        <dbReference type="Proteomes" id="UP000053611"/>
    </source>
</evidence>
<evidence type="ECO:0000256" key="2">
    <source>
        <dbReference type="ARBA" id="ARBA00022692"/>
    </source>
</evidence>
<evidence type="ECO:0000256" key="3">
    <source>
        <dbReference type="ARBA" id="ARBA00022989"/>
    </source>
</evidence>
<feature type="transmembrane region" description="Helical" evidence="5">
    <location>
        <begin position="420"/>
        <end position="438"/>
    </location>
</feature>
<gene>
    <name evidence="6" type="ORF">CC85DRAFT_258578</name>
</gene>
<feature type="transmembrane region" description="Helical" evidence="5">
    <location>
        <begin position="136"/>
        <end position="157"/>
    </location>
</feature>
<feature type="transmembrane region" description="Helical" evidence="5">
    <location>
        <begin position="345"/>
        <end position="366"/>
    </location>
</feature>
<dbReference type="GO" id="GO:0022857">
    <property type="term" value="F:transmembrane transporter activity"/>
    <property type="evidence" value="ECO:0007669"/>
    <property type="project" value="InterPro"/>
</dbReference>
<dbReference type="Proteomes" id="UP000053611">
    <property type="component" value="Unassembled WGS sequence"/>
</dbReference>
<keyword evidence="7" id="KW-1185">Reference proteome</keyword>
<sequence>MDNDKARYDEQSGDKEVVVVGWNEDDPENPFNWPRGRKYTNVLIPIYICLLTAANSTSTGIMGFWGPERFNTTRLGFQFSVTSYLIAFSFASLVTAPLSELFGRKRIYQVATAISAVLFIPQALTTNLALLLSMRALQGIAASAGNALIGGSIADLFNARERSLSMNLFVLANLVGQGIAGVTLGWVGMYAGIAWCYWVQAIALFAGAAACFVLSETRADVLLARRAAKLTRETGVLHVPPNVSHESLFHKIKVSCIRPIQFMFTEPIVTAICLWIGFNWSCIYLGMSSTLLVFGQYGWSPGWLGTINLTTILGGLLGFISSYHQERLYARACARSPTGQARPEARLYWAMGGALLFPASMYAFAWTGVPAIPWPVPALFLTLAFAAISAMYAGVYNYLADAYETFSASAQAAHGYSRSMFAACFPLLTHAMYHNLGYPLASTLVASIALVLGIAPILIYVYGPRLRAASKVTSALTHGAF</sequence>
<accession>A0A0J0XQG5</accession>
<dbReference type="Pfam" id="PF07690">
    <property type="entry name" value="MFS_1"/>
    <property type="match status" value="1"/>
</dbReference>
<reference evidence="6 7" key="1">
    <citation type="submission" date="2015-03" db="EMBL/GenBank/DDBJ databases">
        <title>Genomics and transcriptomics of the oil-accumulating basidiomycete yeast T. oleaginosus allow insights into substrate utilization and the diverse evolutionary trajectories of mating systems in fungi.</title>
        <authorList>
            <consortium name="DOE Joint Genome Institute"/>
            <person name="Kourist R."/>
            <person name="Kracht O."/>
            <person name="Bracharz F."/>
            <person name="Lipzen A."/>
            <person name="Nolan M."/>
            <person name="Ohm R."/>
            <person name="Grigoriev I."/>
            <person name="Sun S."/>
            <person name="Heitman J."/>
            <person name="Bruck T."/>
            <person name="Nowrousian M."/>
        </authorList>
    </citation>
    <scope>NUCLEOTIDE SEQUENCE [LARGE SCALE GENOMIC DNA]</scope>
    <source>
        <strain evidence="6 7">IBC0246</strain>
    </source>
</reference>
<evidence type="ECO:0000256" key="4">
    <source>
        <dbReference type="ARBA" id="ARBA00023136"/>
    </source>
</evidence>
<evidence type="ECO:0000256" key="1">
    <source>
        <dbReference type="ARBA" id="ARBA00004141"/>
    </source>
</evidence>
<dbReference type="STRING" id="879819.A0A0J0XQG5"/>
<feature type="transmembrane region" description="Helical" evidence="5">
    <location>
        <begin position="42"/>
        <end position="65"/>
    </location>
</feature>
<dbReference type="GeneID" id="28981379"/>
<organism evidence="6 7">
    <name type="scientific">Cutaneotrichosporon oleaginosum</name>
    <dbReference type="NCBI Taxonomy" id="879819"/>
    <lineage>
        <taxon>Eukaryota</taxon>
        <taxon>Fungi</taxon>
        <taxon>Dikarya</taxon>
        <taxon>Basidiomycota</taxon>
        <taxon>Agaricomycotina</taxon>
        <taxon>Tremellomycetes</taxon>
        <taxon>Trichosporonales</taxon>
        <taxon>Trichosporonaceae</taxon>
        <taxon>Cutaneotrichosporon</taxon>
    </lineage>
</organism>
<feature type="transmembrane region" description="Helical" evidence="5">
    <location>
        <begin position="303"/>
        <end position="324"/>
    </location>
</feature>
<dbReference type="GO" id="GO:0005886">
    <property type="term" value="C:plasma membrane"/>
    <property type="evidence" value="ECO:0007669"/>
    <property type="project" value="TreeGrafter"/>
</dbReference>
<feature type="transmembrane region" description="Helical" evidence="5">
    <location>
        <begin position="268"/>
        <end position="297"/>
    </location>
</feature>
<dbReference type="InterPro" id="IPR036259">
    <property type="entry name" value="MFS_trans_sf"/>
</dbReference>
<dbReference type="PANTHER" id="PTHR23502">
    <property type="entry name" value="MAJOR FACILITATOR SUPERFAMILY"/>
    <property type="match status" value="1"/>
</dbReference>
<dbReference type="SUPFAM" id="SSF103473">
    <property type="entry name" value="MFS general substrate transporter"/>
    <property type="match status" value="1"/>
</dbReference>
<name>A0A0J0XQG5_9TREE</name>
<keyword evidence="3 5" id="KW-1133">Transmembrane helix</keyword>
<feature type="transmembrane region" description="Helical" evidence="5">
    <location>
        <begin position="110"/>
        <end position="130"/>
    </location>
</feature>
<evidence type="ECO:0000256" key="5">
    <source>
        <dbReference type="SAM" id="Phobius"/>
    </source>
</evidence>
<dbReference type="EMBL" id="KQ087195">
    <property type="protein sequence ID" value="KLT43366.1"/>
    <property type="molecule type" value="Genomic_DNA"/>
</dbReference>
<feature type="transmembrane region" description="Helical" evidence="5">
    <location>
        <begin position="169"/>
        <end position="191"/>
    </location>
</feature>
<protein>
    <submittedName>
        <fullName evidence="6">MFS general substrate transporter</fullName>
    </submittedName>
</protein>
<dbReference type="PANTHER" id="PTHR23502:SF134">
    <property type="entry name" value="MAJOR FACILITATOR SUPERFAMILY (MFS) PROFILE DOMAIN-CONTAINING PROTEIN-RELATED"/>
    <property type="match status" value="1"/>
</dbReference>
<keyword evidence="4 5" id="KW-0472">Membrane</keyword>
<evidence type="ECO:0000313" key="6">
    <source>
        <dbReference type="EMBL" id="KLT43366.1"/>
    </source>
</evidence>
<dbReference type="Gene3D" id="1.20.1250.20">
    <property type="entry name" value="MFS general substrate transporter like domains"/>
    <property type="match status" value="1"/>
</dbReference>
<dbReference type="OrthoDB" id="5376138at2759"/>
<dbReference type="AlphaFoldDB" id="A0A0J0XQG5"/>
<feature type="transmembrane region" description="Helical" evidence="5">
    <location>
        <begin position="378"/>
        <end position="399"/>
    </location>
</feature>
<dbReference type="InterPro" id="IPR011701">
    <property type="entry name" value="MFS"/>
</dbReference>
<feature type="transmembrane region" description="Helical" evidence="5">
    <location>
        <begin position="77"/>
        <end position="98"/>
    </location>
</feature>
<dbReference type="RefSeq" id="XP_018279857.1">
    <property type="nucleotide sequence ID" value="XM_018420776.1"/>
</dbReference>
<comment type="subcellular location">
    <subcellularLocation>
        <location evidence="1">Membrane</location>
        <topology evidence="1">Multi-pass membrane protein</topology>
    </subcellularLocation>
</comment>
<feature type="transmembrane region" description="Helical" evidence="5">
    <location>
        <begin position="444"/>
        <end position="463"/>
    </location>
</feature>